<proteinExistence type="inferred from homology"/>
<feature type="binding site" evidence="5">
    <location>
        <position position="14"/>
    </location>
    <ligand>
        <name>Mg(2+)</name>
        <dbReference type="ChEBI" id="CHEBI:18420"/>
    </ligand>
</feature>
<dbReference type="Gene3D" id="3.90.1070.10">
    <property type="match status" value="1"/>
</dbReference>
<dbReference type="GO" id="GO:0005829">
    <property type="term" value="C:cytosol"/>
    <property type="evidence" value="ECO:0007669"/>
    <property type="project" value="TreeGrafter"/>
</dbReference>
<dbReference type="GO" id="GO:0000287">
    <property type="term" value="F:magnesium ion binding"/>
    <property type="evidence" value="ECO:0007669"/>
    <property type="project" value="InterPro"/>
</dbReference>
<dbReference type="SUPFAM" id="SSF56784">
    <property type="entry name" value="HAD-like"/>
    <property type="match status" value="1"/>
</dbReference>
<dbReference type="NCBIfam" id="TIGR01484">
    <property type="entry name" value="HAD-SF-IIB"/>
    <property type="match status" value="1"/>
</dbReference>
<keyword evidence="1 5" id="KW-0479">Metal-binding</keyword>
<evidence type="ECO:0000256" key="1">
    <source>
        <dbReference type="ARBA" id="ARBA00022723"/>
    </source>
</evidence>
<feature type="binding site" evidence="5">
    <location>
        <position position="167"/>
    </location>
    <ligand>
        <name>substrate</name>
    </ligand>
</feature>
<dbReference type="InterPro" id="IPR006379">
    <property type="entry name" value="HAD-SF_hydro_IIB"/>
</dbReference>
<dbReference type="KEGG" id="thg:TCELL_0464"/>
<dbReference type="InterPro" id="IPR006382">
    <property type="entry name" value="PGPase"/>
</dbReference>
<dbReference type="InterPro" id="IPR023214">
    <property type="entry name" value="HAD_sf"/>
</dbReference>
<dbReference type="RefSeq" id="WP_014737139.1">
    <property type="nucleotide sequence ID" value="NC_017954.1"/>
</dbReference>
<dbReference type="FunCoup" id="I3TDQ1">
    <property type="interactions" value="10"/>
</dbReference>
<evidence type="ECO:0000256" key="6">
    <source>
        <dbReference type="NCBIfam" id="TIGR01487"/>
    </source>
</evidence>
<name>I3TDQ1_THEC1</name>
<dbReference type="STRING" id="1184251.TCELL_0464"/>
<evidence type="ECO:0000256" key="5">
    <source>
        <dbReference type="HAMAP-Rule" id="MF_01419"/>
    </source>
</evidence>
<comment type="cofactor">
    <cofactor evidence="5">
        <name>Mg(2+)</name>
        <dbReference type="ChEBI" id="CHEBI:18420"/>
    </cofactor>
</comment>
<keyword evidence="2 5" id="KW-0378">Hydrolase</keyword>
<evidence type="ECO:0000256" key="3">
    <source>
        <dbReference type="ARBA" id="ARBA00022842"/>
    </source>
</evidence>
<sequence length="242" mass="26634">MVVSVTRVKIVFTDLDGTLTESRRTYRIHLGAVEAMRRLQSLGVRVSIVSSNALPVVIGLHRYLDLDGPAIAETGALIYSEDLGIVELPSRSAREAYSDALSRFRGLVADSWQNRFRLYDFALRLVDRANGDQVYKLVKDYVEGRYDWVRVGYSKYAIHLTPRDVDKGRAVKFVLDRLGLDPSEAVAVGDSSMDANLLKAVELGVATGDADEELKAVAKLIVDEPAGRAIVKLAELIEGGQL</sequence>
<comment type="function">
    <text evidence="5">Catalyzes the dephosphorylation of 2-phosphoglycolate.</text>
</comment>
<feature type="binding site" evidence="5">
    <location>
        <position position="16"/>
    </location>
    <ligand>
        <name>Mg(2+)</name>
        <dbReference type="ChEBI" id="CHEBI:18420"/>
    </ligand>
</feature>
<dbReference type="InterPro" id="IPR036412">
    <property type="entry name" value="HAD-like_sf"/>
</dbReference>
<keyword evidence="4 5" id="KW-0119">Carbohydrate metabolism</keyword>
<dbReference type="Pfam" id="PF08282">
    <property type="entry name" value="Hydrolase_3"/>
    <property type="match status" value="2"/>
</dbReference>
<comment type="catalytic activity">
    <reaction evidence="5">
        <text>2-phosphoglycolate + H2O = glycolate + phosphate</text>
        <dbReference type="Rhea" id="RHEA:14369"/>
        <dbReference type="ChEBI" id="CHEBI:15377"/>
        <dbReference type="ChEBI" id="CHEBI:29805"/>
        <dbReference type="ChEBI" id="CHEBI:43474"/>
        <dbReference type="ChEBI" id="CHEBI:58033"/>
        <dbReference type="EC" id="3.1.3.18"/>
    </reaction>
</comment>
<dbReference type="NCBIfam" id="TIGR01487">
    <property type="entry name" value="Pglycolate_arch"/>
    <property type="match status" value="1"/>
</dbReference>
<organism evidence="7 8">
    <name type="scientific">Thermogladius calderae (strain DSM 22663 / VKM B-2946 / 1633)</name>
    <dbReference type="NCBI Taxonomy" id="1184251"/>
    <lineage>
        <taxon>Archaea</taxon>
        <taxon>Thermoproteota</taxon>
        <taxon>Thermoprotei</taxon>
        <taxon>Desulfurococcales</taxon>
        <taxon>Desulfurococcaceae</taxon>
        <taxon>Thermogladius</taxon>
    </lineage>
</organism>
<keyword evidence="3 5" id="KW-0460">Magnesium</keyword>
<feature type="binding site" evidence="5">
    <location>
        <position position="190"/>
    </location>
    <ligand>
        <name>Mg(2+)</name>
        <dbReference type="ChEBI" id="CHEBI:18420"/>
    </ligand>
</feature>
<reference evidence="7 8" key="1">
    <citation type="journal article" date="2012" name="J. Bacteriol.">
        <title>Complete genome sequence of the hyperthermophilic cellulolytic Crenarchaeon 'Thermogladius cellulolyticus' 1633.</title>
        <authorList>
            <person name="Mardanov A.V."/>
            <person name="Kochetkova T.V."/>
            <person name="Beletsky A.V."/>
            <person name="Bonch-Osmolovskaya E.A."/>
            <person name="Ravin N.V."/>
            <person name="Skryabin K.G."/>
        </authorList>
    </citation>
    <scope>NUCLEOTIDE SEQUENCE [LARGE SCALE GENOMIC DNA]</scope>
    <source>
        <strain evidence="8">DSM 22663 / VKM B-2946 / 1633</strain>
    </source>
</reference>
<dbReference type="HOGENOM" id="CLU_044146_2_0_2"/>
<gene>
    <name evidence="7" type="ordered locus">TCELL_0464</name>
</gene>
<protein>
    <recommendedName>
        <fullName evidence="5 6">Phosphoglycolate phosphatase</fullName>
        <shortName evidence="5">PGP</shortName>
        <shortName evidence="5">PGPase</shortName>
        <ecNumber evidence="5 6">3.1.3.18</ecNumber>
    </recommendedName>
</protein>
<dbReference type="eggNOG" id="arCOG01213">
    <property type="taxonomic scope" value="Archaea"/>
</dbReference>
<evidence type="ECO:0000256" key="2">
    <source>
        <dbReference type="ARBA" id="ARBA00022801"/>
    </source>
</evidence>
<feature type="active site" description="Nucleophile" evidence="5">
    <location>
        <position position="14"/>
    </location>
</feature>
<keyword evidence="8" id="KW-1185">Reference proteome</keyword>
<dbReference type="AlphaFoldDB" id="I3TDQ1"/>
<dbReference type="GeneID" id="13012759"/>
<dbReference type="EC" id="3.1.3.18" evidence="5 6"/>
<dbReference type="HAMAP" id="MF_01419">
    <property type="entry name" value="GPH_hydrolase_arch"/>
    <property type="match status" value="1"/>
</dbReference>
<evidence type="ECO:0000313" key="7">
    <source>
        <dbReference type="EMBL" id="AFK50889.1"/>
    </source>
</evidence>
<accession>I3TDQ1</accession>
<dbReference type="EMBL" id="CP003531">
    <property type="protein sequence ID" value="AFK50889.1"/>
    <property type="molecule type" value="Genomic_DNA"/>
</dbReference>
<evidence type="ECO:0000256" key="4">
    <source>
        <dbReference type="ARBA" id="ARBA00023277"/>
    </source>
</evidence>
<dbReference type="Proteomes" id="UP000005270">
    <property type="component" value="Chromosome"/>
</dbReference>
<dbReference type="GO" id="GO:0008967">
    <property type="term" value="F:phosphoglycolate phosphatase activity"/>
    <property type="evidence" value="ECO:0007669"/>
    <property type="project" value="UniProtKB-UniRule"/>
</dbReference>
<evidence type="ECO:0000313" key="8">
    <source>
        <dbReference type="Proteomes" id="UP000005270"/>
    </source>
</evidence>
<dbReference type="Gene3D" id="3.40.50.1000">
    <property type="entry name" value="HAD superfamily/HAD-like"/>
    <property type="match status" value="1"/>
</dbReference>
<dbReference type="InParanoid" id="I3TDQ1"/>
<comment type="similarity">
    <text evidence="5">Belongs to the archaeal SPP-like hydrolase family.</text>
</comment>
<dbReference type="PANTHER" id="PTHR10000:SF8">
    <property type="entry name" value="HAD SUPERFAMILY HYDROLASE-LIKE, TYPE 3"/>
    <property type="match status" value="1"/>
</dbReference>
<dbReference type="PANTHER" id="PTHR10000">
    <property type="entry name" value="PHOSPHOSERINE PHOSPHATASE"/>
    <property type="match status" value="1"/>
</dbReference>
<feature type="binding site" evidence="5">
    <location>
        <position position="194"/>
    </location>
    <ligand>
        <name>Mg(2+)</name>
        <dbReference type="ChEBI" id="CHEBI:18420"/>
    </ligand>
</feature>